<accession>A0A1I1MGW6</accession>
<feature type="transmembrane region" description="Helical" evidence="1">
    <location>
        <begin position="112"/>
        <end position="136"/>
    </location>
</feature>
<dbReference type="RefSeq" id="WP_090135549.1">
    <property type="nucleotide sequence ID" value="NZ_FOLY01000007.1"/>
</dbReference>
<organism evidence="2 3">
    <name type="scientific">Kushneria avicenniae</name>
    <dbReference type="NCBI Taxonomy" id="402385"/>
    <lineage>
        <taxon>Bacteria</taxon>
        <taxon>Pseudomonadati</taxon>
        <taxon>Pseudomonadota</taxon>
        <taxon>Gammaproteobacteria</taxon>
        <taxon>Oceanospirillales</taxon>
        <taxon>Halomonadaceae</taxon>
        <taxon>Kushneria</taxon>
    </lineage>
</organism>
<proteinExistence type="predicted"/>
<keyword evidence="1" id="KW-1133">Transmembrane helix</keyword>
<evidence type="ECO:0000313" key="2">
    <source>
        <dbReference type="EMBL" id="SFC84744.1"/>
    </source>
</evidence>
<dbReference type="GO" id="GO:0016787">
    <property type="term" value="F:hydrolase activity"/>
    <property type="evidence" value="ECO:0007669"/>
    <property type="project" value="UniProtKB-KW"/>
</dbReference>
<reference evidence="3" key="1">
    <citation type="submission" date="2016-10" db="EMBL/GenBank/DDBJ databases">
        <authorList>
            <person name="Varghese N."/>
            <person name="Submissions S."/>
        </authorList>
    </citation>
    <scope>NUCLEOTIDE SEQUENCE [LARGE SCALE GENOMIC DNA]</scope>
    <source>
        <strain evidence="3">DSM 23439</strain>
    </source>
</reference>
<feature type="transmembrane region" description="Helical" evidence="1">
    <location>
        <begin position="142"/>
        <end position="162"/>
    </location>
</feature>
<feature type="transmembrane region" description="Helical" evidence="1">
    <location>
        <begin position="27"/>
        <end position="47"/>
    </location>
</feature>
<dbReference type="InterPro" id="IPR007404">
    <property type="entry name" value="YdjM-like"/>
</dbReference>
<feature type="transmembrane region" description="Helical" evidence="1">
    <location>
        <begin position="182"/>
        <end position="205"/>
    </location>
</feature>
<keyword evidence="3" id="KW-1185">Reference proteome</keyword>
<dbReference type="EMBL" id="FOLY01000007">
    <property type="protein sequence ID" value="SFC84744.1"/>
    <property type="molecule type" value="Genomic_DNA"/>
</dbReference>
<dbReference type="OrthoDB" id="5295350at2"/>
<keyword evidence="1" id="KW-0472">Membrane</keyword>
<gene>
    <name evidence="2" type="ORF">SAMN05421848_2949</name>
</gene>
<keyword evidence="1" id="KW-0812">Transmembrane</keyword>
<keyword evidence="2" id="KW-0378">Hydrolase</keyword>
<name>A0A1I1MGW6_9GAMM</name>
<dbReference type="AlphaFoldDB" id="A0A1I1MGW6"/>
<feature type="transmembrane region" description="Helical" evidence="1">
    <location>
        <begin position="59"/>
        <end position="76"/>
    </location>
</feature>
<dbReference type="Pfam" id="PF04307">
    <property type="entry name" value="YdjM"/>
    <property type="match status" value="1"/>
</dbReference>
<dbReference type="STRING" id="402385.SAMN05421848_2949"/>
<evidence type="ECO:0000256" key="1">
    <source>
        <dbReference type="SAM" id="Phobius"/>
    </source>
</evidence>
<sequence>MANFTTHFTVAAVGGALVGGLGWQAGLWPFVESFPIAGIVALGGVVPDIDADQSRAVRLIFTLMAMLAVIGCVSALQPFLSLAELSGVGIGAYLFVRYPLSRLFKRFSVHRGIWHSLLAAVLSALVVASVSYHLFIQTAGQSWVLAGAMLIGVLIHLLLDEIYSIDIEGRRLKRSFGTAFKLYDYGTPQTAMLMGIVMLSTIPWLPPYGVLQDLGHRIWALWG</sequence>
<protein>
    <submittedName>
        <fullName evidence="2">LexA-binding, inner membrane-associated putative hydrolase</fullName>
    </submittedName>
</protein>
<evidence type="ECO:0000313" key="3">
    <source>
        <dbReference type="Proteomes" id="UP000199046"/>
    </source>
</evidence>
<dbReference type="Proteomes" id="UP000199046">
    <property type="component" value="Unassembled WGS sequence"/>
</dbReference>